<dbReference type="Proteomes" id="UP001054889">
    <property type="component" value="Unassembled WGS sequence"/>
</dbReference>
<dbReference type="InterPro" id="IPR050425">
    <property type="entry name" value="NAD(P)_dehydrat-like"/>
</dbReference>
<feature type="domain" description="NAD-dependent epimerase/dehydratase" evidence="2">
    <location>
        <begin position="43"/>
        <end position="123"/>
    </location>
</feature>
<dbReference type="CDD" id="cd08958">
    <property type="entry name" value="FR_SDR_e"/>
    <property type="match status" value="1"/>
</dbReference>
<dbReference type="FunFam" id="3.40.50.720:FF:000219">
    <property type="entry name" value="Cinnamoyl-CoA reductase 1"/>
    <property type="match status" value="1"/>
</dbReference>
<dbReference type="PANTHER" id="PTHR10366:SF820">
    <property type="entry name" value="DIHYDROFLAVONOL-4-REDUCTASE"/>
    <property type="match status" value="1"/>
</dbReference>
<accession>A0AAV5FD30</accession>
<dbReference type="InterPro" id="IPR036291">
    <property type="entry name" value="NAD(P)-bd_dom_sf"/>
</dbReference>
<dbReference type="AlphaFoldDB" id="A0AAV5FD30"/>
<proteinExistence type="predicted"/>
<gene>
    <name evidence="3" type="primary">gb22213</name>
    <name evidence="3" type="ORF">PR202_gb22213</name>
</gene>
<evidence type="ECO:0000313" key="4">
    <source>
        <dbReference type="Proteomes" id="UP001054889"/>
    </source>
</evidence>
<protein>
    <recommendedName>
        <fullName evidence="2">NAD-dependent epimerase/dehydratase domain-containing protein</fullName>
    </recommendedName>
</protein>
<keyword evidence="1" id="KW-0560">Oxidoreductase</keyword>
<dbReference type="SUPFAM" id="SSF51735">
    <property type="entry name" value="NAD(P)-binding Rossmann-fold domains"/>
    <property type="match status" value="3"/>
</dbReference>
<dbReference type="Pfam" id="PF01370">
    <property type="entry name" value="Epimerase"/>
    <property type="match status" value="2"/>
</dbReference>
<name>A0AAV5FD30_ELECO</name>
<evidence type="ECO:0000259" key="2">
    <source>
        <dbReference type="Pfam" id="PF01370"/>
    </source>
</evidence>
<organism evidence="3 4">
    <name type="scientific">Eleusine coracana subsp. coracana</name>
    <dbReference type="NCBI Taxonomy" id="191504"/>
    <lineage>
        <taxon>Eukaryota</taxon>
        <taxon>Viridiplantae</taxon>
        <taxon>Streptophyta</taxon>
        <taxon>Embryophyta</taxon>
        <taxon>Tracheophyta</taxon>
        <taxon>Spermatophyta</taxon>
        <taxon>Magnoliopsida</taxon>
        <taxon>Liliopsida</taxon>
        <taxon>Poales</taxon>
        <taxon>Poaceae</taxon>
        <taxon>PACMAD clade</taxon>
        <taxon>Chloridoideae</taxon>
        <taxon>Cynodonteae</taxon>
        <taxon>Eleusininae</taxon>
        <taxon>Eleusine</taxon>
    </lineage>
</organism>
<evidence type="ECO:0000256" key="1">
    <source>
        <dbReference type="ARBA" id="ARBA00023002"/>
    </source>
</evidence>
<evidence type="ECO:0000313" key="3">
    <source>
        <dbReference type="EMBL" id="GJN33594.1"/>
    </source>
</evidence>
<dbReference type="EMBL" id="BQKI01000085">
    <property type="protein sequence ID" value="GJN33594.1"/>
    <property type="molecule type" value="Genomic_DNA"/>
</dbReference>
<comment type="caution">
    <text evidence="3">The sequence shown here is derived from an EMBL/GenBank/DDBJ whole genome shotgun (WGS) entry which is preliminary data.</text>
</comment>
<dbReference type="InterPro" id="IPR001509">
    <property type="entry name" value="Epimerase_deHydtase"/>
</dbReference>
<feature type="domain" description="NAD-dependent epimerase/dehydratase" evidence="2">
    <location>
        <begin position="357"/>
        <end position="592"/>
    </location>
</feature>
<dbReference type="GO" id="GO:0016616">
    <property type="term" value="F:oxidoreductase activity, acting on the CH-OH group of donors, NAD or NADP as acceptor"/>
    <property type="evidence" value="ECO:0007669"/>
    <property type="project" value="TreeGrafter"/>
</dbReference>
<keyword evidence="4" id="KW-1185">Reference proteome</keyword>
<reference evidence="3" key="1">
    <citation type="journal article" date="2018" name="DNA Res.">
        <title>Multiple hybrid de novo genome assembly of finger millet, an orphan allotetraploid crop.</title>
        <authorList>
            <person name="Hatakeyama M."/>
            <person name="Aluri S."/>
            <person name="Balachadran M.T."/>
            <person name="Sivarajan S.R."/>
            <person name="Patrignani A."/>
            <person name="Gruter S."/>
            <person name="Poveda L."/>
            <person name="Shimizu-Inatsugi R."/>
            <person name="Baeten J."/>
            <person name="Francoijs K.J."/>
            <person name="Nataraja K.N."/>
            <person name="Reddy Y.A.N."/>
            <person name="Phadnis S."/>
            <person name="Ravikumar R.L."/>
            <person name="Schlapbach R."/>
            <person name="Sreeman S.M."/>
            <person name="Shimizu K.K."/>
        </authorList>
    </citation>
    <scope>NUCLEOTIDE SEQUENCE</scope>
</reference>
<reference evidence="3" key="2">
    <citation type="submission" date="2021-12" db="EMBL/GenBank/DDBJ databases">
        <title>Resequencing data analysis of finger millet.</title>
        <authorList>
            <person name="Hatakeyama M."/>
            <person name="Aluri S."/>
            <person name="Balachadran M.T."/>
            <person name="Sivarajan S.R."/>
            <person name="Poveda L."/>
            <person name="Shimizu-Inatsugi R."/>
            <person name="Schlapbach R."/>
            <person name="Sreeman S.M."/>
            <person name="Shimizu K.K."/>
        </authorList>
    </citation>
    <scope>NUCLEOTIDE SEQUENCE</scope>
</reference>
<dbReference type="PANTHER" id="PTHR10366">
    <property type="entry name" value="NAD DEPENDENT EPIMERASE/DEHYDRATASE"/>
    <property type="match status" value="1"/>
</dbReference>
<sequence>MALPSPLRRVCVTGGGGFIASWLVKLLLSRGYSVHATLRDPGKTAAEETAWEYSEKNGLKVVTVCPCLVFGPLLQPTVNTSSKVLIYTIKGGPNAMKNFMWHIVDVRDVADALVLVYEKPESSGRYICGGDNISTNDMVELLKKNYPTYNYVSCNIDIDLQFAPISSEKLRSLGWKPRELEETLLDSADCYEKEGILQDVACSANNVQKVVVVSSTSAVHFNPNWPQGGPIVMNNMLFHIVDVRDVAEALLVVYETAESSGRYICAPDRTNTKDLLNVLKKTHPNYNYVTCANDPDHKSIVTPITSQKLKNLGWKPRKIDETLSDSIEYYEKADLVPDASSSKERRERGNGRTACGTGAGGYIASWLVKLLLSRGYTVHGTVRDLSDMKTGHLKRLQNAAENLRLFKADLLDYDMMAAAIAGCQGVFHLQMLAPAVTGTTNVLKAASAAKVQRVVVVSSIVAVEINPKGWPEGKVRDENCWSDTEFCRKIKSWYPVAKVIAEEAALEYGRQTGLDVVTLNPGLVFGPQLQPMVNASSQFLIYLLKVRSLHGIFDPSTDTGGPDRVRDKLWHIVDVRDVADALLLIYESPEASGRHICAPHVISVRDLLNLLKSKYPDYTCLTKDATYNMDHPAPMTSEKLKKLGWSCRTLEETIEDTVQFCWGAGFLEDVDGAPPCRFPPLFNMI</sequence>
<dbReference type="Gene3D" id="3.40.50.720">
    <property type="entry name" value="NAD(P)-binding Rossmann-like Domain"/>
    <property type="match status" value="4"/>
</dbReference>